<evidence type="ECO:0000256" key="4">
    <source>
        <dbReference type="ARBA" id="ARBA00023186"/>
    </source>
</evidence>
<dbReference type="Gene3D" id="3.40.50.11260">
    <property type="match status" value="1"/>
</dbReference>
<dbReference type="GO" id="GO:0005737">
    <property type="term" value="C:cytoplasm"/>
    <property type="evidence" value="ECO:0007669"/>
    <property type="project" value="UniProtKB-SubCell"/>
</dbReference>
<evidence type="ECO:0000256" key="2">
    <source>
        <dbReference type="ARBA" id="ARBA00022741"/>
    </source>
</evidence>
<dbReference type="InterPro" id="IPR019805">
    <property type="entry name" value="Heat_shock_protein_90_CS"/>
</dbReference>
<proteinExistence type="inferred from homology"/>
<keyword evidence="4 5" id="KW-0143">Chaperone</keyword>
<feature type="binding site" evidence="6">
    <location>
        <position position="37"/>
    </location>
    <ligand>
        <name>ATP</name>
        <dbReference type="ChEBI" id="CHEBI:30616"/>
    </ligand>
</feature>
<keyword evidence="3 5" id="KW-0067">ATP-binding</keyword>
<dbReference type="InterPro" id="IPR020568">
    <property type="entry name" value="Ribosomal_Su5_D2-typ_SF"/>
</dbReference>
<gene>
    <name evidence="5 7" type="primary">htpG</name>
    <name evidence="7" type="ORF">HYS17_05075</name>
</gene>
<dbReference type="GO" id="GO:0005524">
    <property type="term" value="F:ATP binding"/>
    <property type="evidence" value="ECO:0007669"/>
    <property type="project" value="UniProtKB-UniRule"/>
</dbReference>
<evidence type="ECO:0000256" key="3">
    <source>
        <dbReference type="ARBA" id="ARBA00022840"/>
    </source>
</evidence>
<dbReference type="GO" id="GO:0140662">
    <property type="term" value="F:ATP-dependent protein folding chaperone"/>
    <property type="evidence" value="ECO:0007669"/>
    <property type="project" value="InterPro"/>
</dbReference>
<dbReference type="GO" id="GO:0016887">
    <property type="term" value="F:ATP hydrolysis activity"/>
    <property type="evidence" value="ECO:0007669"/>
    <property type="project" value="InterPro"/>
</dbReference>
<feature type="binding site" evidence="6">
    <location>
        <position position="33"/>
    </location>
    <ligand>
        <name>ATP</name>
        <dbReference type="ChEBI" id="CHEBI:30616"/>
    </ligand>
</feature>
<accession>A0A7T5UI58</accession>
<dbReference type="InterPro" id="IPR001404">
    <property type="entry name" value="Hsp90_fam"/>
</dbReference>
<comment type="caution">
    <text evidence="5">Lacks conserved residue(s) required for the propagation of feature annotation.</text>
</comment>
<evidence type="ECO:0000256" key="1">
    <source>
        <dbReference type="ARBA" id="ARBA00008239"/>
    </source>
</evidence>
<keyword evidence="5" id="KW-0963">Cytoplasm</keyword>
<feature type="region of interest" description="A; substrate-binding" evidence="5">
    <location>
        <begin position="1"/>
        <end position="342"/>
    </location>
</feature>
<evidence type="ECO:0000256" key="6">
    <source>
        <dbReference type="PIRSR" id="PIRSR002583-1"/>
    </source>
</evidence>
<dbReference type="Proteomes" id="UP000595362">
    <property type="component" value="Chromosome"/>
</dbReference>
<feature type="binding site" evidence="6">
    <location>
        <position position="342"/>
    </location>
    <ligand>
        <name>ATP</name>
        <dbReference type="ChEBI" id="CHEBI:30616"/>
    </ligand>
</feature>
<feature type="binding site" evidence="6">
    <location>
        <begin position="123"/>
        <end position="128"/>
    </location>
    <ligand>
        <name>ATP</name>
        <dbReference type="ChEBI" id="CHEBI:30616"/>
    </ligand>
</feature>
<comment type="similarity">
    <text evidence="1 5">Belongs to the heat shock protein 90 family.</text>
</comment>
<feature type="binding site" evidence="6">
    <location>
        <position position="79"/>
    </location>
    <ligand>
        <name>ATP</name>
        <dbReference type="ChEBI" id="CHEBI:30616"/>
    </ligand>
</feature>
<feature type="binding site" evidence="6">
    <location>
        <begin position="99"/>
        <end position="100"/>
    </location>
    <ligand>
        <name>ATP</name>
        <dbReference type="ChEBI" id="CHEBI:30616"/>
    </ligand>
</feature>
<dbReference type="PANTHER" id="PTHR11528">
    <property type="entry name" value="HEAT SHOCK PROTEIN 90 FAMILY MEMBER"/>
    <property type="match status" value="1"/>
</dbReference>
<evidence type="ECO:0000313" key="8">
    <source>
        <dbReference type="Proteomes" id="UP000595362"/>
    </source>
</evidence>
<dbReference type="SUPFAM" id="SSF54211">
    <property type="entry name" value="Ribosomal protein S5 domain 2-like"/>
    <property type="match status" value="1"/>
</dbReference>
<dbReference type="PIRSF" id="PIRSF002583">
    <property type="entry name" value="Hsp90"/>
    <property type="match status" value="1"/>
</dbReference>
<dbReference type="PRINTS" id="PR00775">
    <property type="entry name" value="HEATSHOCK90"/>
</dbReference>
<sequence>MTTETLSFGADVSRLLDIVAHALYSNRDVFLRELISNAADACDRLRYEAITKPYLTVDDPSFKVRIYRDPRTRILTVVDNGIGMNREELIKNLGTIAWSGTAAVMEQLGQSSSPQDKLSLIGQFGVGFYASFMVSTRVKVVSRKAGEDQTWVWESDGKTGFTVREAAPDEAKQLIAGRGAAINLTIDDNSSEYLLEEKLRMVVIQYSDHIDIPIFLGRGDGTDADNGAAQIPVNKASALWMRSRNDINDEQYVEFYHHIGHGMDKPMMTSHWHAEGKIEYTALLFVPTLRPWDLYDPGRKNATRLYVKRVFITDQCDGLMYPWLRFMRGVIDTEDLPLNISREMLQHNPVIQKIRTSVAKRILGDLDKLAQDNPMQYGAFWGQFGAVLKEGLYDAPEHRTDLLKVARFHSTEKADGLVSLTDYASRMKPEQEHIYYISGENIDNLRNSPQIEGFKARGIEVLLFTDTIDDFWLQSVLDYEGKAFKSVTKGDVDLSKFNVPANDQTEEKKQEPSKDESLRRLLVIIQETLKDDIGEVRYSHRLTSSPACLVAAENEVDLRMERVLRVHQKYETPSKRILEINPDHALIRRMASLAKAGSTGEDMADAAHLLLDQARIIQGEPIPDPADFARRLSYFMEKSLAA</sequence>
<dbReference type="AlphaFoldDB" id="A0A7T5UI58"/>
<dbReference type="InterPro" id="IPR036890">
    <property type="entry name" value="HATPase_C_sf"/>
</dbReference>
<comment type="subcellular location">
    <subcellularLocation>
        <location evidence="5">Cytoplasm</location>
    </subcellularLocation>
</comment>
<dbReference type="CDD" id="cd16927">
    <property type="entry name" value="HATPase_Hsp90-like"/>
    <property type="match status" value="1"/>
</dbReference>
<comment type="subunit">
    <text evidence="5">Homodimer.</text>
</comment>
<dbReference type="Pfam" id="PF13589">
    <property type="entry name" value="HATPase_c_3"/>
    <property type="match status" value="1"/>
</dbReference>
<dbReference type="NCBIfam" id="NF003555">
    <property type="entry name" value="PRK05218.1"/>
    <property type="match status" value="1"/>
</dbReference>
<reference evidence="7 8" key="1">
    <citation type="submission" date="2020-07" db="EMBL/GenBank/DDBJ databases">
        <title>Huge and variable diversity of episymbiotic CPR bacteria and DPANN archaea in groundwater ecosystems.</title>
        <authorList>
            <person name="He C.Y."/>
            <person name="Keren R."/>
            <person name="Whittaker M."/>
            <person name="Farag I.F."/>
            <person name="Doudna J."/>
            <person name="Cate J.H.D."/>
            <person name="Banfield J.F."/>
        </authorList>
    </citation>
    <scope>NUCLEOTIDE SEQUENCE [LARGE SCALE GENOMIC DNA]</scope>
    <source>
        <strain evidence="7">NC_groundwater_70_Ag_B-0.1um_54_66</strain>
    </source>
</reference>
<dbReference type="PROSITE" id="PS00298">
    <property type="entry name" value="HSP90"/>
    <property type="match status" value="1"/>
</dbReference>
<evidence type="ECO:0000313" key="7">
    <source>
        <dbReference type="EMBL" id="QQG37135.1"/>
    </source>
</evidence>
<comment type="function">
    <text evidence="5">Molecular chaperone. Has ATPase activity.</text>
</comment>
<dbReference type="HAMAP" id="MF_00505">
    <property type="entry name" value="HSP90"/>
    <property type="match status" value="1"/>
</dbReference>
<keyword evidence="2 5" id="KW-0547">Nucleotide-binding</keyword>
<dbReference type="InterPro" id="IPR037196">
    <property type="entry name" value="HSP90_C"/>
</dbReference>
<organism evidence="7 8">
    <name type="scientific">Micavibrio aeruginosavorus</name>
    <dbReference type="NCBI Taxonomy" id="349221"/>
    <lineage>
        <taxon>Bacteria</taxon>
        <taxon>Pseudomonadati</taxon>
        <taxon>Bdellovibrionota</taxon>
        <taxon>Bdellovibrionia</taxon>
        <taxon>Bdellovibrionales</taxon>
        <taxon>Pseudobdellovibrionaceae</taxon>
        <taxon>Micavibrio</taxon>
    </lineage>
</organism>
<dbReference type="SUPFAM" id="SSF55874">
    <property type="entry name" value="ATPase domain of HSP90 chaperone/DNA topoisomerase II/histidine kinase"/>
    <property type="match status" value="1"/>
</dbReference>
<dbReference type="Gene3D" id="1.20.120.790">
    <property type="entry name" value="Heat shock protein 90, C-terminal domain"/>
    <property type="match status" value="1"/>
</dbReference>
<protein>
    <recommendedName>
        <fullName evidence="5">Chaperone protein HtpG</fullName>
    </recommendedName>
    <alternativeName>
        <fullName evidence="5">Heat shock protein HtpG</fullName>
    </alternativeName>
    <alternativeName>
        <fullName evidence="5">High temperature protein G</fullName>
    </alternativeName>
</protein>
<dbReference type="Pfam" id="PF00183">
    <property type="entry name" value="HSP90"/>
    <property type="match status" value="1"/>
</dbReference>
<keyword evidence="5" id="KW-0346">Stress response</keyword>
<feature type="binding site" evidence="6">
    <location>
        <position position="92"/>
    </location>
    <ligand>
        <name>ATP</name>
        <dbReference type="ChEBI" id="CHEBI:30616"/>
    </ligand>
</feature>
<name>A0A7T5UI58_9BACT</name>
<feature type="binding site" evidence="6">
    <location>
        <position position="84"/>
    </location>
    <ligand>
        <name>ATP</name>
        <dbReference type="ChEBI" id="CHEBI:30616"/>
    </ligand>
</feature>
<dbReference type="InterPro" id="IPR020575">
    <property type="entry name" value="Hsp90_N"/>
</dbReference>
<feature type="region of interest" description="C" evidence="5">
    <location>
        <begin position="563"/>
        <end position="642"/>
    </location>
</feature>
<dbReference type="Gene3D" id="3.30.565.10">
    <property type="entry name" value="Histidine kinase-like ATPase, C-terminal domain"/>
    <property type="match status" value="1"/>
</dbReference>
<dbReference type="Gene3D" id="3.30.230.80">
    <property type="match status" value="1"/>
</dbReference>
<dbReference type="SUPFAM" id="SSF110942">
    <property type="entry name" value="HSP90 C-terminal domain"/>
    <property type="match status" value="1"/>
</dbReference>
<dbReference type="GO" id="GO:0051082">
    <property type="term" value="F:unfolded protein binding"/>
    <property type="evidence" value="ECO:0007669"/>
    <property type="project" value="UniProtKB-UniRule"/>
</dbReference>
<dbReference type="EMBL" id="CP066681">
    <property type="protein sequence ID" value="QQG37135.1"/>
    <property type="molecule type" value="Genomic_DNA"/>
</dbReference>
<evidence type="ECO:0000256" key="5">
    <source>
        <dbReference type="HAMAP-Rule" id="MF_00505"/>
    </source>
</evidence>